<accession>A0ABV9QPS9</accession>
<dbReference type="InterPro" id="IPR011737">
    <property type="entry name" value="CHP02206_TP0381"/>
</dbReference>
<organism evidence="2 3">
    <name type="scientific">Filifactor villosus</name>
    <dbReference type="NCBI Taxonomy" id="29374"/>
    <lineage>
        <taxon>Bacteria</taxon>
        <taxon>Bacillati</taxon>
        <taxon>Bacillota</taxon>
        <taxon>Clostridia</taxon>
        <taxon>Peptostreptococcales</taxon>
        <taxon>Filifactoraceae</taxon>
        <taxon>Filifactor</taxon>
    </lineage>
</organism>
<gene>
    <name evidence="2" type="ORF">ACFO4R_06365</name>
</gene>
<dbReference type="EMBL" id="JBHSHL010000022">
    <property type="protein sequence ID" value="MFC4804704.1"/>
    <property type="molecule type" value="Genomic_DNA"/>
</dbReference>
<protein>
    <submittedName>
        <fullName evidence="2">TIGR02206 family membrane protein</fullName>
    </submittedName>
</protein>
<reference evidence="3" key="1">
    <citation type="journal article" date="2019" name="Int. J. Syst. Evol. Microbiol.">
        <title>The Global Catalogue of Microorganisms (GCM) 10K type strain sequencing project: providing services to taxonomists for standard genome sequencing and annotation.</title>
        <authorList>
            <consortium name="The Broad Institute Genomics Platform"/>
            <consortium name="The Broad Institute Genome Sequencing Center for Infectious Disease"/>
            <person name="Wu L."/>
            <person name="Ma J."/>
        </authorList>
    </citation>
    <scope>NUCLEOTIDE SEQUENCE [LARGE SCALE GENOMIC DNA]</scope>
    <source>
        <strain evidence="3">CCUG 46385</strain>
    </source>
</reference>
<evidence type="ECO:0000256" key="1">
    <source>
        <dbReference type="SAM" id="Phobius"/>
    </source>
</evidence>
<proteinExistence type="predicted"/>
<sequence length="241" mass="28057">MMERLYNLLYFSDNEFYAYTPDHLFMIVAVLITFVLFVRCVRGLNEAGVQKLKRVMLVLLLFQQVALYSWYFVNTKFDVIDALPCYPCRLWQICAILYLLTGKREFFAINFLMGIPSSVLAFAIPDTSSLGFPNVMFIQFCVGHMMLILVPTMALICDRQRIEEDMLKICMVAYVVYISIAKLLNGFLGSNYGYVSKPPYNNVLFDSISKVYLLVYMVFAFTTLVLWFQFSKKMSRKMVQR</sequence>
<feature type="transmembrane region" description="Helical" evidence="1">
    <location>
        <begin position="208"/>
        <end position="228"/>
    </location>
</feature>
<keyword evidence="1" id="KW-0812">Transmembrane</keyword>
<feature type="transmembrane region" description="Helical" evidence="1">
    <location>
        <begin position="136"/>
        <end position="157"/>
    </location>
</feature>
<feature type="transmembrane region" description="Helical" evidence="1">
    <location>
        <begin position="54"/>
        <end position="73"/>
    </location>
</feature>
<evidence type="ECO:0000313" key="2">
    <source>
        <dbReference type="EMBL" id="MFC4804704.1"/>
    </source>
</evidence>
<dbReference type="RefSeq" id="WP_379788217.1">
    <property type="nucleotide sequence ID" value="NZ_JBHSHL010000022.1"/>
</dbReference>
<name>A0ABV9QPS9_9FIRM</name>
<dbReference type="Pfam" id="PF14808">
    <property type="entry name" value="TMEM164"/>
    <property type="match status" value="1"/>
</dbReference>
<feature type="transmembrane region" description="Helical" evidence="1">
    <location>
        <begin position="107"/>
        <end position="124"/>
    </location>
</feature>
<dbReference type="Proteomes" id="UP001595916">
    <property type="component" value="Unassembled WGS sequence"/>
</dbReference>
<keyword evidence="1" id="KW-1133">Transmembrane helix</keyword>
<evidence type="ECO:0000313" key="3">
    <source>
        <dbReference type="Proteomes" id="UP001595916"/>
    </source>
</evidence>
<keyword evidence="1" id="KW-0472">Membrane</keyword>
<feature type="transmembrane region" description="Helical" evidence="1">
    <location>
        <begin position="169"/>
        <end position="188"/>
    </location>
</feature>
<dbReference type="NCBIfam" id="TIGR02206">
    <property type="entry name" value="intg_mem_TP0381"/>
    <property type="match status" value="1"/>
</dbReference>
<comment type="caution">
    <text evidence="2">The sequence shown here is derived from an EMBL/GenBank/DDBJ whole genome shotgun (WGS) entry which is preliminary data.</text>
</comment>
<feature type="transmembrane region" description="Helical" evidence="1">
    <location>
        <begin position="23"/>
        <end position="42"/>
    </location>
</feature>
<feature type="transmembrane region" description="Helical" evidence="1">
    <location>
        <begin position="79"/>
        <end position="100"/>
    </location>
</feature>
<keyword evidence="3" id="KW-1185">Reference proteome</keyword>